<dbReference type="EMBL" id="MFJL01000033">
    <property type="protein sequence ID" value="OGG13938.1"/>
    <property type="molecule type" value="Genomic_DNA"/>
</dbReference>
<dbReference type="Gene3D" id="3.40.50.150">
    <property type="entry name" value="Vaccinia Virus protein VP39"/>
    <property type="match status" value="1"/>
</dbReference>
<dbReference type="PANTHER" id="PTHR43861:SF1">
    <property type="entry name" value="TRANS-ACONITATE 2-METHYLTRANSFERASE"/>
    <property type="match status" value="1"/>
</dbReference>
<gene>
    <name evidence="2" type="ORF">A3D77_03475</name>
</gene>
<dbReference type="GO" id="GO:0008757">
    <property type="term" value="F:S-adenosylmethionine-dependent methyltransferase activity"/>
    <property type="evidence" value="ECO:0007669"/>
    <property type="project" value="InterPro"/>
</dbReference>
<evidence type="ECO:0000313" key="3">
    <source>
        <dbReference type="Proteomes" id="UP000176923"/>
    </source>
</evidence>
<comment type="caution">
    <text evidence="2">The sequence shown here is derived from an EMBL/GenBank/DDBJ whole genome shotgun (WGS) entry which is preliminary data.</text>
</comment>
<proteinExistence type="predicted"/>
<dbReference type="STRING" id="1798382.A3D77_03475"/>
<sequence length="259" mass="29683">MNQNLSLAKNTSWKSVAPWYSSLVGKKGHYFHQHVVIPQVLRLLHLKENSRVLDLACGEGILSRNLPPAIEYLGIDSASNFIKEAISKDKNSHHSYITSDVTKPLPIKQNAYTHATIILSLQNIQNAEAVLHNIKRHLSPDGKLAIVLNHPCFRIPRQSSWEIDEANKLQYRRINRYLSPLEIPISIEPAKGEKSKLTWSFHEPLSYYSDILFKNNFVIERLEEWASDRESEGYYAKMENRARAEIPLFMGILARRANG</sequence>
<organism evidence="2 3">
    <name type="scientific">Candidatus Gottesmanbacteria bacterium RIFCSPHIGHO2_02_FULL_39_11</name>
    <dbReference type="NCBI Taxonomy" id="1798382"/>
    <lineage>
        <taxon>Bacteria</taxon>
        <taxon>Candidatus Gottesmaniibacteriota</taxon>
    </lineage>
</organism>
<dbReference type="Proteomes" id="UP000176923">
    <property type="component" value="Unassembled WGS sequence"/>
</dbReference>
<protein>
    <recommendedName>
        <fullName evidence="1">Methyltransferase type 11 domain-containing protein</fullName>
    </recommendedName>
</protein>
<accession>A0A1F5ZNC3</accession>
<name>A0A1F5ZNC3_9BACT</name>
<dbReference type="CDD" id="cd02440">
    <property type="entry name" value="AdoMet_MTases"/>
    <property type="match status" value="1"/>
</dbReference>
<evidence type="ECO:0000259" key="1">
    <source>
        <dbReference type="Pfam" id="PF08241"/>
    </source>
</evidence>
<dbReference type="SUPFAM" id="SSF53335">
    <property type="entry name" value="S-adenosyl-L-methionine-dependent methyltransferases"/>
    <property type="match status" value="1"/>
</dbReference>
<dbReference type="InterPro" id="IPR029063">
    <property type="entry name" value="SAM-dependent_MTases_sf"/>
</dbReference>
<dbReference type="Pfam" id="PF08241">
    <property type="entry name" value="Methyltransf_11"/>
    <property type="match status" value="1"/>
</dbReference>
<reference evidence="2 3" key="1">
    <citation type="journal article" date="2016" name="Nat. Commun.">
        <title>Thousands of microbial genomes shed light on interconnected biogeochemical processes in an aquifer system.</title>
        <authorList>
            <person name="Anantharaman K."/>
            <person name="Brown C.T."/>
            <person name="Hug L.A."/>
            <person name="Sharon I."/>
            <person name="Castelle C.J."/>
            <person name="Probst A.J."/>
            <person name="Thomas B.C."/>
            <person name="Singh A."/>
            <person name="Wilkins M.J."/>
            <person name="Karaoz U."/>
            <person name="Brodie E.L."/>
            <person name="Williams K.H."/>
            <person name="Hubbard S.S."/>
            <person name="Banfield J.F."/>
        </authorList>
    </citation>
    <scope>NUCLEOTIDE SEQUENCE [LARGE SCALE GENOMIC DNA]</scope>
</reference>
<dbReference type="AlphaFoldDB" id="A0A1F5ZNC3"/>
<evidence type="ECO:0000313" key="2">
    <source>
        <dbReference type="EMBL" id="OGG13938.1"/>
    </source>
</evidence>
<feature type="domain" description="Methyltransferase type 11" evidence="1">
    <location>
        <begin position="53"/>
        <end position="146"/>
    </location>
</feature>
<dbReference type="InterPro" id="IPR013216">
    <property type="entry name" value="Methyltransf_11"/>
</dbReference>
<dbReference type="PANTHER" id="PTHR43861">
    <property type="entry name" value="TRANS-ACONITATE 2-METHYLTRANSFERASE-RELATED"/>
    <property type="match status" value="1"/>
</dbReference>